<organism evidence="8 9">
    <name type="scientific">Pristionchus mayeri</name>
    <dbReference type="NCBI Taxonomy" id="1317129"/>
    <lineage>
        <taxon>Eukaryota</taxon>
        <taxon>Metazoa</taxon>
        <taxon>Ecdysozoa</taxon>
        <taxon>Nematoda</taxon>
        <taxon>Chromadorea</taxon>
        <taxon>Rhabditida</taxon>
        <taxon>Rhabditina</taxon>
        <taxon>Diplogasteromorpha</taxon>
        <taxon>Diplogasteroidea</taxon>
        <taxon>Neodiplogasteridae</taxon>
        <taxon>Pristionchus</taxon>
    </lineage>
</organism>
<sequence>MNRANIRGEERYHHEEIAYESYADHYEVPYRMQVHQQIVQKEKESGKPQKMRQMVSNSPMNRIPLPHFKIGHSDVAIDEDEGDEDEDIYVEINEDDEDAEYETGVVNDPIRSYYRPTDAIDRSSIKPSFRCLACGRCYTEKFRLFRWPREEQVRRTWSHILGLEFEKVRSSLASSFLCAFHFNARDFVCSSDFVQILWATHAKPKRYTDPTELFPWEKVRPRVSSVHSKNDVIINFRPSKYKVNAAKNTHAVAVVSSLSNPHIQYEFSWNRTSSVDGTKFYSCLHCRKANKDSGGKDIVRTIHLNGKKLLSGQDPLEGHHHACTPIDRTPTREEMEGAERMERFPREHPMDNHKKQQGLVSGGMEGGVKLSAHGRIVYVDESSAFSNGRVVEVEATEEEWSTTEEDQTAGTIHTLDGQHSNSDDLLLRDATSSDHWIDYNKMENMRGWKDEEEERRDTRRIRHKLLKKYRGRRHGPRLVSLACPLCTHRSPSTCKLIVHLEEHVRNGGECAVCAERIDPALPPSIRRSGTCSMCKFESG</sequence>
<protein>
    <recommendedName>
        <fullName evidence="7">THAP-type domain-containing protein</fullName>
    </recommendedName>
</protein>
<dbReference type="GO" id="GO:0003677">
    <property type="term" value="F:DNA binding"/>
    <property type="evidence" value="ECO:0007669"/>
    <property type="project" value="UniProtKB-UniRule"/>
</dbReference>
<dbReference type="AlphaFoldDB" id="A0AAN5CH13"/>
<dbReference type="InterPro" id="IPR006612">
    <property type="entry name" value="THAP_Znf"/>
</dbReference>
<dbReference type="GO" id="GO:0008270">
    <property type="term" value="F:zinc ion binding"/>
    <property type="evidence" value="ECO:0007669"/>
    <property type="project" value="UniProtKB-KW"/>
</dbReference>
<keyword evidence="9" id="KW-1185">Reference proteome</keyword>
<evidence type="ECO:0000256" key="3">
    <source>
        <dbReference type="ARBA" id="ARBA00022833"/>
    </source>
</evidence>
<evidence type="ECO:0000313" key="9">
    <source>
        <dbReference type="Proteomes" id="UP001328107"/>
    </source>
</evidence>
<keyword evidence="4 5" id="KW-0238">DNA-binding</keyword>
<evidence type="ECO:0000313" key="8">
    <source>
        <dbReference type="EMBL" id="GMR42486.1"/>
    </source>
</evidence>
<keyword evidence="2 5" id="KW-0863">Zinc-finger</keyword>
<dbReference type="PROSITE" id="PS50950">
    <property type="entry name" value="ZF_THAP"/>
    <property type="match status" value="1"/>
</dbReference>
<gene>
    <name evidence="8" type="ORF">PMAYCL1PPCAC_12681</name>
</gene>
<dbReference type="Proteomes" id="UP001328107">
    <property type="component" value="Unassembled WGS sequence"/>
</dbReference>
<reference evidence="9" key="1">
    <citation type="submission" date="2022-10" db="EMBL/GenBank/DDBJ databases">
        <title>Genome assembly of Pristionchus species.</title>
        <authorList>
            <person name="Yoshida K."/>
            <person name="Sommer R.J."/>
        </authorList>
    </citation>
    <scope>NUCLEOTIDE SEQUENCE [LARGE SCALE GENOMIC DNA]</scope>
    <source>
        <strain evidence="9">RS5460</strain>
    </source>
</reference>
<dbReference type="Gene3D" id="6.20.210.20">
    <property type="entry name" value="THAP domain"/>
    <property type="match status" value="1"/>
</dbReference>
<accession>A0AAN5CH13</accession>
<feature type="region of interest" description="Disordered" evidence="6">
    <location>
        <begin position="310"/>
        <end position="335"/>
    </location>
</feature>
<dbReference type="EMBL" id="BTRK01000003">
    <property type="protein sequence ID" value="GMR42486.1"/>
    <property type="molecule type" value="Genomic_DNA"/>
</dbReference>
<name>A0AAN5CH13_9BILA</name>
<dbReference type="InterPro" id="IPR038441">
    <property type="entry name" value="THAP_Znf_sf"/>
</dbReference>
<proteinExistence type="predicted"/>
<evidence type="ECO:0000256" key="6">
    <source>
        <dbReference type="SAM" id="MobiDB-lite"/>
    </source>
</evidence>
<evidence type="ECO:0000259" key="7">
    <source>
        <dbReference type="PROSITE" id="PS50950"/>
    </source>
</evidence>
<evidence type="ECO:0000256" key="4">
    <source>
        <dbReference type="ARBA" id="ARBA00023125"/>
    </source>
</evidence>
<keyword evidence="3" id="KW-0862">Zinc</keyword>
<keyword evidence="1" id="KW-0479">Metal-binding</keyword>
<evidence type="ECO:0000256" key="2">
    <source>
        <dbReference type="ARBA" id="ARBA00022771"/>
    </source>
</evidence>
<evidence type="ECO:0000256" key="5">
    <source>
        <dbReference type="PROSITE-ProRule" id="PRU00309"/>
    </source>
</evidence>
<comment type="caution">
    <text evidence="8">The sequence shown here is derived from an EMBL/GenBank/DDBJ whole genome shotgun (WGS) entry which is preliminary data.</text>
</comment>
<evidence type="ECO:0000256" key="1">
    <source>
        <dbReference type="ARBA" id="ARBA00022723"/>
    </source>
</evidence>
<feature type="domain" description="THAP-type" evidence="7">
    <location>
        <begin position="126"/>
        <end position="207"/>
    </location>
</feature>